<evidence type="ECO:0000313" key="5">
    <source>
        <dbReference type="EMBL" id="MBC5631523.1"/>
    </source>
</evidence>
<feature type="signal peptide" evidence="2">
    <location>
        <begin position="1"/>
        <end position="19"/>
    </location>
</feature>
<feature type="transmembrane region" description="Helical" evidence="1">
    <location>
        <begin position="343"/>
        <end position="364"/>
    </location>
</feature>
<sequence length="399" mass="46021">MKKYIFLLFLLFISVSLQAQYPLLSKDAEISLLTVSPSEDEVYTVYGHTALRVRDASKKLDTVFNYGIFDFSKPNFIYRFAKGETDYRLAAQYTRDFLIEYEMRGSEVTEQILDIDSAGKARIWEALMINNQPENRVYRYNFFFDNCATRPAAIIEKYAGGKIDYHAPFEQQTFRDLINDCTRNKPWLTFGCDLALGNPTDRIATPHEMMFLPPYLKEAFGTATITGADGSRKELVSSTQTLINGLTDETKPDTGFFTPLVCCWAFFLVILAVTLIEWRRKSYFRIVDCILFFIAGIAGVVLFFLSFVSTHPGVCPNWNIIWLQPFDLAAVILFAVKKLRKTAYYYHFINFAALTLMLAGWHFIPQHLNTAFIPLVMSLWLRSGYGVYRKIWNIGYEKY</sequence>
<dbReference type="RefSeq" id="WP_186928262.1">
    <property type="nucleotide sequence ID" value="NZ_JACOOJ010000002.1"/>
</dbReference>
<evidence type="ECO:0000256" key="1">
    <source>
        <dbReference type="SAM" id="Phobius"/>
    </source>
</evidence>
<evidence type="ECO:0000259" key="4">
    <source>
        <dbReference type="Pfam" id="PF25221"/>
    </source>
</evidence>
<organism evidence="5 6">
    <name type="scientific">Parabacteroides hominis</name>
    <dbReference type="NCBI Taxonomy" id="2763057"/>
    <lineage>
        <taxon>Bacteria</taxon>
        <taxon>Pseudomonadati</taxon>
        <taxon>Bacteroidota</taxon>
        <taxon>Bacteroidia</taxon>
        <taxon>Bacteroidales</taxon>
        <taxon>Tannerellaceae</taxon>
        <taxon>Parabacteroides</taxon>
    </lineage>
</organism>
<feature type="transmembrane region" description="Helical" evidence="1">
    <location>
        <begin position="320"/>
        <end position="336"/>
    </location>
</feature>
<keyword evidence="1" id="KW-1133">Transmembrane helix</keyword>
<dbReference type="Pfam" id="PF13387">
    <property type="entry name" value="Lnb_N"/>
    <property type="match status" value="1"/>
</dbReference>
<dbReference type="Pfam" id="PF25221">
    <property type="entry name" value="5TMH_Lnb"/>
    <property type="match status" value="1"/>
</dbReference>
<keyword evidence="1" id="KW-0812">Transmembrane</keyword>
<proteinExistence type="predicted"/>
<dbReference type="InterPro" id="IPR025178">
    <property type="entry name" value="Lnb_N"/>
</dbReference>
<feature type="domain" description="Lnb N-terminal periplasmic" evidence="3">
    <location>
        <begin position="34"/>
        <end position="177"/>
    </location>
</feature>
<feature type="chain" id="PRO_5046775386" evidence="2">
    <location>
        <begin position="20"/>
        <end position="399"/>
    </location>
</feature>
<keyword evidence="1" id="KW-0472">Membrane</keyword>
<keyword evidence="6" id="KW-1185">Reference proteome</keyword>
<name>A0ABR7DLI0_9BACT</name>
<protein>
    <submittedName>
        <fullName evidence="5">DUF4105 domain-containing protein</fullName>
    </submittedName>
</protein>
<evidence type="ECO:0000259" key="3">
    <source>
        <dbReference type="Pfam" id="PF13387"/>
    </source>
</evidence>
<dbReference type="EMBL" id="JACOOJ010000002">
    <property type="protein sequence ID" value="MBC5631523.1"/>
    <property type="molecule type" value="Genomic_DNA"/>
</dbReference>
<reference evidence="5 6" key="1">
    <citation type="submission" date="2020-08" db="EMBL/GenBank/DDBJ databases">
        <title>Genome public.</title>
        <authorList>
            <person name="Liu C."/>
            <person name="Sun Q."/>
        </authorList>
    </citation>
    <scope>NUCLEOTIDE SEQUENCE [LARGE SCALE GENOMIC DNA]</scope>
    <source>
        <strain evidence="5 6">NSJ-79</strain>
    </source>
</reference>
<feature type="transmembrane region" description="Helical" evidence="1">
    <location>
        <begin position="256"/>
        <end position="276"/>
    </location>
</feature>
<feature type="domain" description="Lnb-like transmembrane" evidence="4">
    <location>
        <begin position="253"/>
        <end position="388"/>
    </location>
</feature>
<dbReference type="Proteomes" id="UP000651475">
    <property type="component" value="Unassembled WGS sequence"/>
</dbReference>
<comment type="caution">
    <text evidence="5">The sequence shown here is derived from an EMBL/GenBank/DDBJ whole genome shotgun (WGS) entry which is preliminary data.</text>
</comment>
<gene>
    <name evidence="5" type="ORF">H8S65_01855</name>
</gene>
<keyword evidence="2" id="KW-0732">Signal</keyword>
<feature type="transmembrane region" description="Helical" evidence="1">
    <location>
        <begin position="283"/>
        <end position="308"/>
    </location>
</feature>
<accession>A0ABR7DLI0</accession>
<evidence type="ECO:0000313" key="6">
    <source>
        <dbReference type="Proteomes" id="UP000651475"/>
    </source>
</evidence>
<evidence type="ECO:0000256" key="2">
    <source>
        <dbReference type="SAM" id="SignalP"/>
    </source>
</evidence>
<dbReference type="InterPro" id="IPR057436">
    <property type="entry name" value="5TMH_Lnb"/>
</dbReference>